<evidence type="ECO:0008006" key="10">
    <source>
        <dbReference type="Google" id="ProtNLM"/>
    </source>
</evidence>
<gene>
    <name evidence="8" type="ORF">DCAR_0831528</name>
</gene>
<keyword evidence="3" id="KW-0694">RNA-binding</keyword>
<evidence type="ECO:0000313" key="8">
    <source>
        <dbReference type="EMBL" id="WOH12031.1"/>
    </source>
</evidence>
<dbReference type="InterPro" id="IPR012677">
    <property type="entry name" value="Nucleotide-bd_a/b_plait_sf"/>
</dbReference>
<proteinExistence type="predicted"/>
<dbReference type="FunFam" id="1.10.10.10:FF:000158">
    <property type="entry name" value="La ribonucleoprotein domain family member 7"/>
    <property type="match status" value="1"/>
</dbReference>
<reference evidence="8" key="1">
    <citation type="journal article" date="2016" name="Nat. Genet.">
        <title>A high-quality carrot genome assembly provides new insights into carotenoid accumulation and asterid genome evolution.</title>
        <authorList>
            <person name="Iorizzo M."/>
            <person name="Ellison S."/>
            <person name="Senalik D."/>
            <person name="Zeng P."/>
            <person name="Satapoomin P."/>
            <person name="Huang J."/>
            <person name="Bowman M."/>
            <person name="Iovene M."/>
            <person name="Sanseverino W."/>
            <person name="Cavagnaro P."/>
            <person name="Yildiz M."/>
            <person name="Macko-Podgorni A."/>
            <person name="Moranska E."/>
            <person name="Grzebelus E."/>
            <person name="Grzebelus D."/>
            <person name="Ashrafi H."/>
            <person name="Zheng Z."/>
            <person name="Cheng S."/>
            <person name="Spooner D."/>
            <person name="Van Deynze A."/>
            <person name="Simon P."/>
        </authorList>
    </citation>
    <scope>NUCLEOTIDE SEQUENCE</scope>
    <source>
        <tissue evidence="8">Leaf</tissue>
    </source>
</reference>
<dbReference type="GO" id="GO:0003729">
    <property type="term" value="F:mRNA binding"/>
    <property type="evidence" value="ECO:0007669"/>
    <property type="project" value="TreeGrafter"/>
</dbReference>
<reference evidence="8" key="2">
    <citation type="submission" date="2022-03" db="EMBL/GenBank/DDBJ databases">
        <title>Draft title - Genomic analysis of global carrot germplasm unveils the trajectory of domestication and the origin of high carotenoid orange carrot.</title>
        <authorList>
            <person name="Iorizzo M."/>
            <person name="Ellison S."/>
            <person name="Senalik D."/>
            <person name="Macko-Podgorni A."/>
            <person name="Grzebelus D."/>
            <person name="Bostan H."/>
            <person name="Rolling W."/>
            <person name="Curaba J."/>
            <person name="Simon P."/>
        </authorList>
    </citation>
    <scope>NUCLEOTIDE SEQUENCE</scope>
    <source>
        <tissue evidence="8">Leaf</tissue>
    </source>
</reference>
<dbReference type="GO" id="GO:1990904">
    <property type="term" value="C:ribonucleoprotein complex"/>
    <property type="evidence" value="ECO:0007669"/>
    <property type="project" value="InterPro"/>
</dbReference>
<feature type="domain" description="RRM" evidence="6">
    <location>
        <begin position="146"/>
        <end position="231"/>
    </location>
</feature>
<name>A0AAF0XTC0_DAUCS</name>
<dbReference type="SMART" id="SM00715">
    <property type="entry name" value="LA"/>
    <property type="match status" value="1"/>
</dbReference>
<dbReference type="InterPro" id="IPR036390">
    <property type="entry name" value="WH_DNA-bd_sf"/>
</dbReference>
<keyword evidence="4" id="KW-0539">Nucleus</keyword>
<dbReference type="Proteomes" id="UP000077755">
    <property type="component" value="Chromosome 8"/>
</dbReference>
<dbReference type="PANTHER" id="PTHR22792:SF159">
    <property type="entry name" value="LA-RELATED PROTEIN 1B-RELATED"/>
    <property type="match status" value="1"/>
</dbReference>
<accession>A0AAF0XTC0</accession>
<feature type="compositionally biased region" description="Basic residues" evidence="5">
    <location>
        <begin position="295"/>
        <end position="307"/>
    </location>
</feature>
<dbReference type="InterPro" id="IPR045180">
    <property type="entry name" value="La_dom_prot"/>
</dbReference>
<evidence type="ECO:0000256" key="1">
    <source>
        <dbReference type="ARBA" id="ARBA00002339"/>
    </source>
</evidence>
<dbReference type="SUPFAM" id="SSF54928">
    <property type="entry name" value="RNA-binding domain, RBD"/>
    <property type="match status" value="1"/>
</dbReference>
<sequence length="356" mass="39634">MEEGEGEEVVVVAGPDSPPVGSPADTNFDEVPKPGVDKKPHSASKSVALTDDLRHKIIKQVEYYFSDENLKTDNYLMNYVTKDKDGYVPISVIASFRKLKKLAPDRSLIVAALKDSSQLVLSSSKKNVRRLNPLPFNEVKDPQLCTVLVENLPEDHSPENIRKIFCEAGNIKNISIRDPNVSRETKSCSVAEKLLCGKLHALVEYETVESAEKAVNTLNDERDWRYGMRVKLLKKQVKQGQKKPGWREAGSEKHSSAHTTDSAGEKENHVSSEQHNDTPDDEEDGEHQTKEKNGNRARNRGRTRNQKYRSTNGLGHGSVHLNHVGETSKPPPGPRMPDGTKGFTMGRGRPLSVNQN</sequence>
<evidence type="ECO:0000259" key="6">
    <source>
        <dbReference type="SMART" id="SM00360"/>
    </source>
</evidence>
<dbReference type="Pfam" id="PF00076">
    <property type="entry name" value="RRM_1"/>
    <property type="match status" value="1"/>
</dbReference>
<dbReference type="AlphaFoldDB" id="A0AAF0XTC0"/>
<dbReference type="InterPro" id="IPR002344">
    <property type="entry name" value="Lupus_La"/>
</dbReference>
<feature type="region of interest" description="Disordered" evidence="5">
    <location>
        <begin position="235"/>
        <end position="356"/>
    </location>
</feature>
<dbReference type="SMART" id="SM00360">
    <property type="entry name" value="RRM"/>
    <property type="match status" value="1"/>
</dbReference>
<dbReference type="EMBL" id="CP093350">
    <property type="protein sequence ID" value="WOH12031.1"/>
    <property type="molecule type" value="Genomic_DNA"/>
</dbReference>
<evidence type="ECO:0000256" key="3">
    <source>
        <dbReference type="ARBA" id="ARBA00022884"/>
    </source>
</evidence>
<feature type="domain" description="HTH La-type RNA-binding" evidence="7">
    <location>
        <begin position="51"/>
        <end position="131"/>
    </location>
</feature>
<dbReference type="PANTHER" id="PTHR22792">
    <property type="entry name" value="LUPUS LA PROTEIN-RELATED"/>
    <property type="match status" value="1"/>
</dbReference>
<evidence type="ECO:0000256" key="5">
    <source>
        <dbReference type="SAM" id="MobiDB-lite"/>
    </source>
</evidence>
<dbReference type="SUPFAM" id="SSF46785">
    <property type="entry name" value="Winged helix' DNA-binding domain"/>
    <property type="match status" value="1"/>
</dbReference>
<keyword evidence="9" id="KW-1185">Reference proteome</keyword>
<evidence type="ECO:0000256" key="2">
    <source>
        <dbReference type="ARBA" id="ARBA00004123"/>
    </source>
</evidence>
<feature type="compositionally biased region" description="Basic and acidic residues" evidence="5">
    <location>
        <begin position="263"/>
        <end position="278"/>
    </location>
</feature>
<dbReference type="InterPro" id="IPR034878">
    <property type="entry name" value="La-rel_plant_RRM"/>
</dbReference>
<dbReference type="Gene3D" id="1.10.10.10">
    <property type="entry name" value="Winged helix-like DNA-binding domain superfamily/Winged helix DNA-binding domain"/>
    <property type="match status" value="1"/>
</dbReference>
<evidence type="ECO:0000256" key="4">
    <source>
        <dbReference type="ARBA" id="ARBA00023242"/>
    </source>
</evidence>
<dbReference type="Pfam" id="PF05383">
    <property type="entry name" value="La"/>
    <property type="match status" value="1"/>
</dbReference>
<comment type="subcellular location">
    <subcellularLocation>
        <location evidence="2">Nucleus</location>
    </subcellularLocation>
</comment>
<protein>
    <recommendedName>
        <fullName evidence="10">HTH La-type RNA-binding domain-containing protein</fullName>
    </recommendedName>
</protein>
<evidence type="ECO:0000313" key="9">
    <source>
        <dbReference type="Proteomes" id="UP000077755"/>
    </source>
</evidence>
<evidence type="ECO:0000259" key="7">
    <source>
        <dbReference type="SMART" id="SM00715"/>
    </source>
</evidence>
<dbReference type="InterPro" id="IPR035979">
    <property type="entry name" value="RBD_domain_sf"/>
</dbReference>
<feature type="compositionally biased region" description="Basic and acidic residues" evidence="5">
    <location>
        <begin position="245"/>
        <end position="255"/>
    </location>
</feature>
<dbReference type="InterPro" id="IPR036388">
    <property type="entry name" value="WH-like_DNA-bd_sf"/>
</dbReference>
<dbReference type="InterPro" id="IPR000504">
    <property type="entry name" value="RRM_dom"/>
</dbReference>
<comment type="function">
    <text evidence="1">Transcriptional regulator.</text>
</comment>
<dbReference type="CDD" id="cd12288">
    <property type="entry name" value="RRM_La_like_plant"/>
    <property type="match status" value="1"/>
</dbReference>
<dbReference type="Gene3D" id="3.30.70.330">
    <property type="match status" value="1"/>
</dbReference>
<dbReference type="GO" id="GO:0005634">
    <property type="term" value="C:nucleus"/>
    <property type="evidence" value="ECO:0007669"/>
    <property type="project" value="UniProtKB-SubCell"/>
</dbReference>
<dbReference type="PRINTS" id="PR00302">
    <property type="entry name" value="LUPUSLA"/>
</dbReference>
<feature type="compositionally biased region" description="Basic and acidic residues" evidence="5">
    <location>
        <begin position="30"/>
        <end position="40"/>
    </location>
</feature>
<dbReference type="InterPro" id="IPR006630">
    <property type="entry name" value="La_HTH"/>
</dbReference>
<feature type="region of interest" description="Disordered" evidence="5">
    <location>
        <begin position="1"/>
        <end position="44"/>
    </location>
</feature>
<organism evidence="8 9">
    <name type="scientific">Daucus carota subsp. sativus</name>
    <name type="common">Carrot</name>
    <dbReference type="NCBI Taxonomy" id="79200"/>
    <lineage>
        <taxon>Eukaryota</taxon>
        <taxon>Viridiplantae</taxon>
        <taxon>Streptophyta</taxon>
        <taxon>Embryophyta</taxon>
        <taxon>Tracheophyta</taxon>
        <taxon>Spermatophyta</taxon>
        <taxon>Magnoliopsida</taxon>
        <taxon>eudicotyledons</taxon>
        <taxon>Gunneridae</taxon>
        <taxon>Pentapetalae</taxon>
        <taxon>asterids</taxon>
        <taxon>campanulids</taxon>
        <taxon>Apiales</taxon>
        <taxon>Apiaceae</taxon>
        <taxon>Apioideae</taxon>
        <taxon>Scandiceae</taxon>
        <taxon>Daucinae</taxon>
        <taxon>Daucus</taxon>
        <taxon>Daucus sect. Daucus</taxon>
    </lineage>
</organism>
<dbReference type="GO" id="GO:0006396">
    <property type="term" value="P:RNA processing"/>
    <property type="evidence" value="ECO:0007669"/>
    <property type="project" value="InterPro"/>
</dbReference>